<evidence type="ECO:0000256" key="2">
    <source>
        <dbReference type="SAM" id="SignalP"/>
    </source>
</evidence>
<evidence type="ECO:0000313" key="4">
    <source>
        <dbReference type="Proteomes" id="UP000324222"/>
    </source>
</evidence>
<evidence type="ECO:0008006" key="5">
    <source>
        <dbReference type="Google" id="ProtNLM"/>
    </source>
</evidence>
<feature type="signal peptide" evidence="2">
    <location>
        <begin position="1"/>
        <end position="23"/>
    </location>
</feature>
<feature type="chain" id="PRO_5022916259" description="Secreted protein" evidence="2">
    <location>
        <begin position="24"/>
        <end position="62"/>
    </location>
</feature>
<accession>A0A5B7JDY1</accession>
<keyword evidence="4" id="KW-1185">Reference proteome</keyword>
<sequence>MSMLPQISTLGSLLCSGLVYSPAGEGGKKEPAPVPVTSDRTTTTTTTTAPLLLFWRTPPASR</sequence>
<proteinExistence type="predicted"/>
<dbReference type="AlphaFoldDB" id="A0A5B7JDY1"/>
<evidence type="ECO:0000313" key="3">
    <source>
        <dbReference type="EMBL" id="MPC91567.1"/>
    </source>
</evidence>
<organism evidence="3 4">
    <name type="scientific">Portunus trituberculatus</name>
    <name type="common">Swimming crab</name>
    <name type="synonym">Neptunus trituberculatus</name>
    <dbReference type="NCBI Taxonomy" id="210409"/>
    <lineage>
        <taxon>Eukaryota</taxon>
        <taxon>Metazoa</taxon>
        <taxon>Ecdysozoa</taxon>
        <taxon>Arthropoda</taxon>
        <taxon>Crustacea</taxon>
        <taxon>Multicrustacea</taxon>
        <taxon>Malacostraca</taxon>
        <taxon>Eumalacostraca</taxon>
        <taxon>Eucarida</taxon>
        <taxon>Decapoda</taxon>
        <taxon>Pleocyemata</taxon>
        <taxon>Brachyura</taxon>
        <taxon>Eubrachyura</taxon>
        <taxon>Portunoidea</taxon>
        <taxon>Portunidae</taxon>
        <taxon>Portuninae</taxon>
        <taxon>Portunus</taxon>
    </lineage>
</organism>
<protein>
    <recommendedName>
        <fullName evidence="5">Secreted protein</fullName>
    </recommendedName>
</protein>
<keyword evidence="2" id="KW-0732">Signal</keyword>
<name>A0A5B7JDY1_PORTR</name>
<reference evidence="3 4" key="1">
    <citation type="submission" date="2019-05" db="EMBL/GenBank/DDBJ databases">
        <title>Another draft genome of Portunus trituberculatus and its Hox gene families provides insights of decapod evolution.</title>
        <authorList>
            <person name="Jeong J.-H."/>
            <person name="Song I."/>
            <person name="Kim S."/>
            <person name="Choi T."/>
            <person name="Kim D."/>
            <person name="Ryu S."/>
            <person name="Kim W."/>
        </authorList>
    </citation>
    <scope>NUCLEOTIDE SEQUENCE [LARGE SCALE GENOMIC DNA]</scope>
    <source>
        <tissue evidence="3">Muscle</tissue>
    </source>
</reference>
<comment type="caution">
    <text evidence="3">The sequence shown here is derived from an EMBL/GenBank/DDBJ whole genome shotgun (WGS) entry which is preliminary data.</text>
</comment>
<feature type="region of interest" description="Disordered" evidence="1">
    <location>
        <begin position="22"/>
        <end position="49"/>
    </location>
</feature>
<dbReference type="Proteomes" id="UP000324222">
    <property type="component" value="Unassembled WGS sequence"/>
</dbReference>
<evidence type="ECO:0000256" key="1">
    <source>
        <dbReference type="SAM" id="MobiDB-lite"/>
    </source>
</evidence>
<gene>
    <name evidence="3" type="ORF">E2C01_086612</name>
</gene>
<dbReference type="EMBL" id="VSRR010088180">
    <property type="protein sequence ID" value="MPC91567.1"/>
    <property type="molecule type" value="Genomic_DNA"/>
</dbReference>